<evidence type="ECO:0000313" key="14">
    <source>
        <dbReference type="Proteomes" id="UP001596250"/>
    </source>
</evidence>
<comment type="catalytic activity">
    <reaction evidence="8">
        <text>3',5'-cyclic CMP + H2O = CMP + H(+)</text>
        <dbReference type="Rhea" id="RHEA:72675"/>
        <dbReference type="ChEBI" id="CHEBI:15377"/>
        <dbReference type="ChEBI" id="CHEBI:15378"/>
        <dbReference type="ChEBI" id="CHEBI:58003"/>
        <dbReference type="ChEBI" id="CHEBI:60377"/>
    </reaction>
    <physiologicalReaction direction="left-to-right" evidence="8">
        <dbReference type="Rhea" id="RHEA:72676"/>
    </physiologicalReaction>
</comment>
<evidence type="ECO:0000256" key="8">
    <source>
        <dbReference type="ARBA" id="ARBA00034221"/>
    </source>
</evidence>
<evidence type="ECO:0000256" key="9">
    <source>
        <dbReference type="ARBA" id="ARBA00034301"/>
    </source>
</evidence>
<feature type="active site" description="Proton acceptor" evidence="11">
    <location>
        <position position="67"/>
    </location>
</feature>
<dbReference type="InterPro" id="IPR036866">
    <property type="entry name" value="RibonucZ/Hydroxyglut_hydro"/>
</dbReference>
<evidence type="ECO:0000259" key="12">
    <source>
        <dbReference type="SMART" id="SM00849"/>
    </source>
</evidence>
<dbReference type="Pfam" id="PF23023">
    <property type="entry name" value="Anti-Pycsar_Apyc1"/>
    <property type="match status" value="1"/>
</dbReference>
<dbReference type="Gene3D" id="3.60.15.10">
    <property type="entry name" value="Ribonuclease Z/Hydroxyacylglutathione hydrolase-like"/>
    <property type="match status" value="1"/>
</dbReference>
<comment type="catalytic activity">
    <reaction evidence="10">
        <text>3',5'-cyclic UMP + H2O = UMP + H(+)</text>
        <dbReference type="Rhea" id="RHEA:70575"/>
        <dbReference type="ChEBI" id="CHEBI:15377"/>
        <dbReference type="ChEBI" id="CHEBI:15378"/>
        <dbReference type="ChEBI" id="CHEBI:57865"/>
        <dbReference type="ChEBI" id="CHEBI:184387"/>
    </reaction>
    <physiologicalReaction direction="left-to-right" evidence="10">
        <dbReference type="Rhea" id="RHEA:70576"/>
    </physiologicalReaction>
</comment>
<dbReference type="InterPro" id="IPR013471">
    <property type="entry name" value="RNase_Z/BN"/>
</dbReference>
<comment type="caution">
    <text evidence="13">The sequence shown here is derived from an EMBL/GenBank/DDBJ whole genome shotgun (WGS) entry which is preliminary data.</text>
</comment>
<evidence type="ECO:0000256" key="6">
    <source>
        <dbReference type="ARBA" id="ARBA00022801"/>
    </source>
</evidence>
<evidence type="ECO:0000256" key="7">
    <source>
        <dbReference type="ARBA" id="ARBA00022833"/>
    </source>
</evidence>
<name>A0ABW1ITJ2_9BACL</name>
<sequence>MELYFLGTGAGMPARERNVTSICLKLYEERGTMWMFDCGEGTQHQVLRSPLKLSRLEKIFITHLHGDHIYGLPGLLTSRSYQGGDTPLEIYGPPGVKKYIETVLSLSEAHLDYDLIISELDRELVFEDHQFRVTMAKLEHRIDSYGYRIEEKERPGKLLHEKLSEAGVPPGPLYAAIKSGNDVTLEDGTRIEAAEYTSPPIPGRTVVIMGDTRITEGSARFCSGADVVVHEATFAGDLDDLAHKYYHTTAKQAARMAMQQGVGVLILTHISSRYQKEGTEQLEQEAKSEFENSFIARDFWEYAIPRIIQKQ</sequence>
<comment type="subunit">
    <text evidence="1 11">Homodimer.</text>
</comment>
<dbReference type="NCBIfam" id="TIGR02651">
    <property type="entry name" value="RNase_Z"/>
    <property type="match status" value="1"/>
</dbReference>
<feature type="binding site" evidence="11">
    <location>
        <position position="269"/>
    </location>
    <ligand>
        <name>Zn(2+)</name>
        <dbReference type="ChEBI" id="CHEBI:29105"/>
        <label>2</label>
        <note>catalytic</note>
    </ligand>
</feature>
<dbReference type="SUPFAM" id="SSF56281">
    <property type="entry name" value="Metallo-hydrolase/oxidoreductase"/>
    <property type="match status" value="1"/>
</dbReference>
<feature type="domain" description="Metallo-beta-lactamase" evidence="12">
    <location>
        <begin position="20"/>
        <end position="204"/>
    </location>
</feature>
<comment type="function">
    <text evidence="11">Zinc phosphodiesterase, which displays some tRNA 3'-processing endonuclease activity. Probably involved in tRNA maturation, by removing a 3'-trailer from precursor tRNA.</text>
</comment>
<dbReference type="RefSeq" id="WP_379895855.1">
    <property type="nucleotide sequence ID" value="NZ_CBCSCT010000016.1"/>
</dbReference>
<evidence type="ECO:0000256" key="4">
    <source>
        <dbReference type="ARBA" id="ARBA00022723"/>
    </source>
</evidence>
<feature type="binding site" evidence="11">
    <location>
        <position position="68"/>
    </location>
    <ligand>
        <name>Zn(2+)</name>
        <dbReference type="ChEBI" id="CHEBI:29105"/>
        <label>2</label>
        <note>catalytic</note>
    </ligand>
</feature>
<dbReference type="EC" id="3.1.26.11" evidence="11"/>
<keyword evidence="3 11" id="KW-0540">Nuclease</keyword>
<dbReference type="SMART" id="SM00849">
    <property type="entry name" value="Lactamase_B"/>
    <property type="match status" value="1"/>
</dbReference>
<feature type="binding site" evidence="11">
    <location>
        <position position="211"/>
    </location>
    <ligand>
        <name>Zn(2+)</name>
        <dbReference type="ChEBI" id="CHEBI:29105"/>
        <label>1</label>
        <note>catalytic</note>
    </ligand>
</feature>
<keyword evidence="5 11" id="KW-0255">Endonuclease</keyword>
<gene>
    <name evidence="11 13" type="primary">rnz</name>
    <name evidence="13" type="ORF">ACFPXP_18440</name>
</gene>
<evidence type="ECO:0000256" key="3">
    <source>
        <dbReference type="ARBA" id="ARBA00022722"/>
    </source>
</evidence>
<comment type="function">
    <text evidence="9">Counteracts the endogenous Pycsar antiviral defense system. Phosphodiesterase that enables metal-dependent hydrolysis of host cyclic nucleotide Pycsar defense signals such as cCMP and cUMP.</text>
</comment>
<reference evidence="14" key="1">
    <citation type="journal article" date="2019" name="Int. J. Syst. Evol. Microbiol.">
        <title>The Global Catalogue of Microorganisms (GCM) 10K type strain sequencing project: providing services to taxonomists for standard genome sequencing and annotation.</title>
        <authorList>
            <consortium name="The Broad Institute Genomics Platform"/>
            <consortium name="The Broad Institute Genome Sequencing Center for Infectious Disease"/>
            <person name="Wu L."/>
            <person name="Ma J."/>
        </authorList>
    </citation>
    <scope>NUCLEOTIDE SEQUENCE [LARGE SCALE GENOMIC DNA]</scope>
    <source>
        <strain evidence="14">CCM 8749</strain>
    </source>
</reference>
<comment type="cofactor">
    <cofactor evidence="11">
        <name>Zn(2+)</name>
        <dbReference type="ChEBI" id="CHEBI:29105"/>
    </cofactor>
    <text evidence="11">Binds 2 Zn(2+) ions.</text>
</comment>
<feature type="binding site" evidence="11">
    <location>
        <position position="140"/>
    </location>
    <ligand>
        <name>Zn(2+)</name>
        <dbReference type="ChEBI" id="CHEBI:29105"/>
        <label>1</label>
        <note>catalytic</note>
    </ligand>
</feature>
<evidence type="ECO:0000256" key="1">
    <source>
        <dbReference type="ARBA" id="ARBA00011738"/>
    </source>
</evidence>
<comment type="catalytic activity">
    <reaction evidence="11">
        <text>Endonucleolytic cleavage of RNA, removing extra 3' nucleotides from tRNA precursor, generating 3' termini of tRNAs. A 3'-hydroxy group is left at the tRNA terminus and a 5'-phosphoryl group is left at the trailer molecule.</text>
        <dbReference type="EC" id="3.1.26.11"/>
    </reaction>
</comment>
<dbReference type="PANTHER" id="PTHR46018:SF2">
    <property type="entry name" value="ZINC PHOSPHODIESTERASE ELAC PROTEIN 1"/>
    <property type="match status" value="1"/>
</dbReference>
<dbReference type="NCBIfam" id="NF000801">
    <property type="entry name" value="PRK00055.1-3"/>
    <property type="match status" value="1"/>
</dbReference>
<keyword evidence="7 11" id="KW-0862">Zinc</keyword>
<evidence type="ECO:0000313" key="13">
    <source>
        <dbReference type="EMBL" id="MFC5988387.1"/>
    </source>
</evidence>
<keyword evidence="6 11" id="KW-0378">Hydrolase</keyword>
<evidence type="ECO:0000256" key="5">
    <source>
        <dbReference type="ARBA" id="ARBA00022759"/>
    </source>
</evidence>
<feature type="binding site" evidence="11">
    <location>
        <position position="211"/>
    </location>
    <ligand>
        <name>Zn(2+)</name>
        <dbReference type="ChEBI" id="CHEBI:29105"/>
        <label>2</label>
        <note>catalytic</note>
    </ligand>
</feature>
<comment type="similarity">
    <text evidence="11">Belongs to the RNase Z family.</text>
</comment>
<dbReference type="GO" id="GO:0042781">
    <property type="term" value="F:3'-tRNA processing endoribonuclease activity"/>
    <property type="evidence" value="ECO:0007669"/>
    <property type="project" value="UniProtKB-EC"/>
</dbReference>
<feature type="binding site" evidence="11">
    <location>
        <position position="63"/>
    </location>
    <ligand>
        <name>Zn(2+)</name>
        <dbReference type="ChEBI" id="CHEBI:29105"/>
        <label>1</label>
        <note>catalytic</note>
    </ligand>
</feature>
<keyword evidence="2 11" id="KW-0819">tRNA processing</keyword>
<dbReference type="Proteomes" id="UP001596250">
    <property type="component" value="Unassembled WGS sequence"/>
</dbReference>
<feature type="binding site" evidence="11">
    <location>
        <position position="67"/>
    </location>
    <ligand>
        <name>Zn(2+)</name>
        <dbReference type="ChEBI" id="CHEBI:29105"/>
        <label>2</label>
        <note>catalytic</note>
    </ligand>
</feature>
<dbReference type="EMBL" id="JBHSQV010000180">
    <property type="protein sequence ID" value="MFC5988387.1"/>
    <property type="molecule type" value="Genomic_DNA"/>
</dbReference>
<dbReference type="PANTHER" id="PTHR46018">
    <property type="entry name" value="ZINC PHOSPHODIESTERASE ELAC PROTEIN 1"/>
    <property type="match status" value="1"/>
</dbReference>
<evidence type="ECO:0000256" key="10">
    <source>
        <dbReference type="ARBA" id="ARBA00048505"/>
    </source>
</evidence>
<dbReference type="CDD" id="cd07717">
    <property type="entry name" value="RNaseZ_ZiPD-like_MBL-fold"/>
    <property type="match status" value="1"/>
</dbReference>
<accession>A0ABW1ITJ2</accession>
<dbReference type="HAMAP" id="MF_01818">
    <property type="entry name" value="RNase_Z_BN"/>
    <property type="match status" value="1"/>
</dbReference>
<dbReference type="InterPro" id="IPR001279">
    <property type="entry name" value="Metallo-B-lactamas"/>
</dbReference>
<protein>
    <recommendedName>
        <fullName evidence="11">Ribonuclease Z</fullName>
        <shortName evidence="11">RNase Z</shortName>
        <ecNumber evidence="11">3.1.26.11</ecNumber>
    </recommendedName>
    <alternativeName>
        <fullName evidence="11">tRNA 3 endonuclease</fullName>
    </alternativeName>
    <alternativeName>
        <fullName evidence="11">tRNase Z</fullName>
    </alternativeName>
</protein>
<evidence type="ECO:0000256" key="2">
    <source>
        <dbReference type="ARBA" id="ARBA00022694"/>
    </source>
</evidence>
<proteinExistence type="inferred from homology"/>
<feature type="binding site" evidence="11">
    <location>
        <position position="65"/>
    </location>
    <ligand>
        <name>Zn(2+)</name>
        <dbReference type="ChEBI" id="CHEBI:29105"/>
        <label>1</label>
        <note>catalytic</note>
    </ligand>
</feature>
<keyword evidence="4 11" id="KW-0479">Metal-binding</keyword>
<organism evidence="13 14">
    <name type="scientific">Marinicrinis lubricantis</name>
    <dbReference type="NCBI Taxonomy" id="2086470"/>
    <lineage>
        <taxon>Bacteria</taxon>
        <taxon>Bacillati</taxon>
        <taxon>Bacillota</taxon>
        <taxon>Bacilli</taxon>
        <taxon>Bacillales</taxon>
        <taxon>Paenibacillaceae</taxon>
    </lineage>
</organism>
<keyword evidence="14" id="KW-1185">Reference proteome</keyword>
<evidence type="ECO:0000256" key="11">
    <source>
        <dbReference type="HAMAP-Rule" id="MF_01818"/>
    </source>
</evidence>